<dbReference type="InterPro" id="IPR011048">
    <property type="entry name" value="Haem_d1_sf"/>
</dbReference>
<dbReference type="InterPro" id="IPR013211">
    <property type="entry name" value="LVIVD"/>
</dbReference>
<dbReference type="Pfam" id="PF08309">
    <property type="entry name" value="LVIVD"/>
    <property type="match status" value="1"/>
</dbReference>
<dbReference type="GeneID" id="20083809"/>
<dbReference type="SUPFAM" id="SSF51004">
    <property type="entry name" value="C-terminal (heme d1) domain of cytochrome cd1-nitrite reductase"/>
    <property type="match status" value="1"/>
</dbReference>
<proteinExistence type="predicted"/>
<protein>
    <recommendedName>
        <fullName evidence="2">DUF2415 domain-containing protein</fullName>
    </recommendedName>
</protein>
<dbReference type="RefSeq" id="XP_008870155.1">
    <property type="nucleotide sequence ID" value="XM_008871933.1"/>
</dbReference>
<dbReference type="AlphaFoldDB" id="A0A024U5I1"/>
<evidence type="ECO:0000313" key="1">
    <source>
        <dbReference type="EMBL" id="ETW01157.1"/>
    </source>
</evidence>
<sequence length="358" mass="37814">MTSATMMMPLLAHDVLPAPPPRQNRQKSSVYHHHLLQASSVPARTSTISVGGLAYGIHVVGSTAFVACLTHVSWIHLHEKCSLGRVHVSGPARSVVATSNGKSAYVACHTGGLSIIHTTPSLHVGDHFNIPAVGVAMSTSVAVVVCDLMGVCFFDTRSHTWTSMLPLAVGGTTFRAKAVQVLHDRYAYIACDAGMVVVVDFIDARHPVILTAKRLFSGDAHAIALTSSAAYIACGARGVAVIDLEQLKALGVVKTAYGSVFDVHLDQSSRRLLCACQVGGLAVYDISDDDGMSLTFVGQTNAFDGICHGVGSTKDKIRSREVGVVTCQSGGVQVVVLDAVETWPEPKRARLADACTLM</sequence>
<gene>
    <name evidence="1" type="ORF">H310_06759</name>
</gene>
<name>A0A024U5I1_9STRA</name>
<dbReference type="InterPro" id="IPR015943">
    <property type="entry name" value="WD40/YVTN_repeat-like_dom_sf"/>
</dbReference>
<organism evidence="1">
    <name type="scientific">Aphanomyces invadans</name>
    <dbReference type="NCBI Taxonomy" id="157072"/>
    <lineage>
        <taxon>Eukaryota</taxon>
        <taxon>Sar</taxon>
        <taxon>Stramenopiles</taxon>
        <taxon>Oomycota</taxon>
        <taxon>Saprolegniomycetes</taxon>
        <taxon>Saprolegniales</taxon>
        <taxon>Verrucalvaceae</taxon>
        <taxon>Aphanomyces</taxon>
    </lineage>
</organism>
<dbReference type="VEuPathDB" id="FungiDB:H310_06759"/>
<dbReference type="Gene3D" id="2.130.10.10">
    <property type="entry name" value="YVTN repeat-like/Quinoprotein amine dehydrogenase"/>
    <property type="match status" value="1"/>
</dbReference>
<reference evidence="1" key="1">
    <citation type="submission" date="2013-12" db="EMBL/GenBank/DDBJ databases">
        <title>The Genome Sequence of Aphanomyces invadans NJM9701.</title>
        <authorList>
            <consortium name="The Broad Institute Genomics Platform"/>
            <person name="Russ C."/>
            <person name="Tyler B."/>
            <person name="van West P."/>
            <person name="Dieguez-Uribeondo J."/>
            <person name="Young S.K."/>
            <person name="Zeng Q."/>
            <person name="Gargeya S."/>
            <person name="Fitzgerald M."/>
            <person name="Abouelleil A."/>
            <person name="Alvarado L."/>
            <person name="Chapman S.B."/>
            <person name="Gainer-Dewar J."/>
            <person name="Goldberg J."/>
            <person name="Griggs A."/>
            <person name="Gujja S."/>
            <person name="Hansen M."/>
            <person name="Howarth C."/>
            <person name="Imamovic A."/>
            <person name="Ireland A."/>
            <person name="Larimer J."/>
            <person name="McCowan C."/>
            <person name="Murphy C."/>
            <person name="Pearson M."/>
            <person name="Poon T.W."/>
            <person name="Priest M."/>
            <person name="Roberts A."/>
            <person name="Saif S."/>
            <person name="Shea T."/>
            <person name="Sykes S."/>
            <person name="Wortman J."/>
            <person name="Nusbaum C."/>
            <person name="Birren B."/>
        </authorList>
    </citation>
    <scope>NUCLEOTIDE SEQUENCE [LARGE SCALE GENOMIC DNA]</scope>
    <source>
        <strain evidence="1">NJM9701</strain>
    </source>
</reference>
<dbReference type="EMBL" id="KI913963">
    <property type="protein sequence ID" value="ETW01157.1"/>
    <property type="molecule type" value="Genomic_DNA"/>
</dbReference>
<dbReference type="OrthoDB" id="62870at2759"/>
<evidence type="ECO:0008006" key="2">
    <source>
        <dbReference type="Google" id="ProtNLM"/>
    </source>
</evidence>
<accession>A0A024U5I1</accession>